<feature type="chain" id="PRO_5003898054" description="DUF4402 domain-containing protein" evidence="1">
    <location>
        <begin position="26"/>
        <end position="205"/>
    </location>
</feature>
<comment type="caution">
    <text evidence="2">The sequence shown here is derived from an EMBL/GenBank/DDBJ whole genome shotgun (WGS) entry which is preliminary data.</text>
</comment>
<evidence type="ECO:0000256" key="1">
    <source>
        <dbReference type="SAM" id="SignalP"/>
    </source>
</evidence>
<dbReference type="EMBL" id="BAEO01000047">
    <property type="protein sequence ID" value="GAC20090.1"/>
    <property type="molecule type" value="Genomic_DNA"/>
</dbReference>
<sequence>MFNPNKITKILGATFILVSSNAALAATAPGTVSVTVQNTFNLTETQVLDFGTIRAQNDNTNVANFASLIITPNGTATPSITSASIGASTITSLSTPTMAIFTVDSAAPFTDLEVTFPPNFTLITTGVPANAAVFNILNASWKGYIIGGTDDGTTITDGGFMETDSTGAVVLQVGTSLDTDILGATTTSGYVDQAYTGTYTMTVDY</sequence>
<dbReference type="AlphaFoldDB" id="K6Z9G1"/>
<protein>
    <recommendedName>
        <fullName evidence="4">DUF4402 domain-containing protein</fullName>
    </recommendedName>
</protein>
<evidence type="ECO:0000313" key="2">
    <source>
        <dbReference type="EMBL" id="GAC20090.1"/>
    </source>
</evidence>
<reference evidence="2 3" key="1">
    <citation type="journal article" date="2017" name="Antonie Van Leeuwenhoek">
        <title>Rhizobium rhizosphaerae sp. nov., a novel species isolated from rice rhizosphere.</title>
        <authorList>
            <person name="Zhao J.J."/>
            <person name="Zhang J."/>
            <person name="Zhang R.J."/>
            <person name="Zhang C.W."/>
            <person name="Yin H.Q."/>
            <person name="Zhang X.X."/>
        </authorList>
    </citation>
    <scope>NUCLEOTIDE SEQUENCE [LARGE SCALE GENOMIC DNA]</scope>
    <source>
        <strain evidence="2 3">BSs20135</strain>
    </source>
</reference>
<accession>K6Z9G1</accession>
<proteinExistence type="predicted"/>
<keyword evidence="3" id="KW-1185">Reference proteome</keyword>
<keyword evidence="1" id="KW-0732">Signal</keyword>
<feature type="signal peptide" evidence="1">
    <location>
        <begin position="1"/>
        <end position="25"/>
    </location>
</feature>
<evidence type="ECO:0000313" key="3">
    <source>
        <dbReference type="Proteomes" id="UP000006327"/>
    </source>
</evidence>
<evidence type="ECO:0008006" key="4">
    <source>
        <dbReference type="Google" id="ProtNLM"/>
    </source>
</evidence>
<organism evidence="2 3">
    <name type="scientific">Paraglaciecola arctica BSs20135</name>
    <dbReference type="NCBI Taxonomy" id="493475"/>
    <lineage>
        <taxon>Bacteria</taxon>
        <taxon>Pseudomonadati</taxon>
        <taxon>Pseudomonadota</taxon>
        <taxon>Gammaproteobacteria</taxon>
        <taxon>Alteromonadales</taxon>
        <taxon>Alteromonadaceae</taxon>
        <taxon>Paraglaciecola</taxon>
    </lineage>
</organism>
<dbReference type="Proteomes" id="UP000006327">
    <property type="component" value="Unassembled WGS sequence"/>
</dbReference>
<name>K6Z9G1_9ALTE</name>
<gene>
    <name evidence="2" type="ORF">GARC_3131</name>
</gene>